<dbReference type="AlphaFoldDB" id="A0A1D8NQ22"/>
<gene>
    <name evidence="1" type="ORF">YALI1_F33669g</name>
</gene>
<name>A0A1D8NQ22_YARLL</name>
<dbReference type="EMBL" id="CP017558">
    <property type="protein sequence ID" value="AOW07729.1"/>
    <property type="molecule type" value="Genomic_DNA"/>
</dbReference>
<protein>
    <submittedName>
        <fullName evidence="1">Uncharacterized protein</fullName>
    </submittedName>
</protein>
<dbReference type="RefSeq" id="XP_068139584.1">
    <property type="nucleotide sequence ID" value="XM_068283483.1"/>
</dbReference>
<accession>A0A1D8NQ22</accession>
<dbReference type="Proteomes" id="UP000182444">
    <property type="component" value="Chromosome 1F"/>
</dbReference>
<dbReference type="VEuPathDB" id="FungiDB:YALI1_F33669g"/>
<sequence>MYTGNVEDFLNTSAVVDLKQITHSRPVVSFRITGVLNEHLENHISLVNVQRCQQTPRASMMGSYPSPQQCCYPPEFDITNIMRKLIHPPGYKVFCDHILSLFLCSLSSCRSSERGQGRQ</sequence>
<dbReference type="GeneID" id="94584062"/>
<proteinExistence type="predicted"/>
<reference evidence="1 2" key="1">
    <citation type="journal article" date="2016" name="PLoS ONE">
        <title>Sequence Assembly of Yarrowia lipolytica Strain W29/CLIB89 Shows Transposable Element Diversity.</title>
        <authorList>
            <person name="Magnan C."/>
            <person name="Yu J."/>
            <person name="Chang I."/>
            <person name="Jahn E."/>
            <person name="Kanomata Y."/>
            <person name="Wu J."/>
            <person name="Zeller M."/>
            <person name="Oakes M."/>
            <person name="Baldi P."/>
            <person name="Sandmeyer S."/>
        </authorList>
    </citation>
    <scope>NUCLEOTIDE SEQUENCE [LARGE SCALE GENOMIC DNA]</scope>
    <source>
        <strain evidence="2">CLIB89(W29)</strain>
    </source>
</reference>
<evidence type="ECO:0000313" key="2">
    <source>
        <dbReference type="Proteomes" id="UP000182444"/>
    </source>
</evidence>
<evidence type="ECO:0000313" key="1">
    <source>
        <dbReference type="EMBL" id="AOW07729.1"/>
    </source>
</evidence>
<organism evidence="1 2">
    <name type="scientific">Yarrowia lipolytica</name>
    <name type="common">Candida lipolytica</name>
    <dbReference type="NCBI Taxonomy" id="4952"/>
    <lineage>
        <taxon>Eukaryota</taxon>
        <taxon>Fungi</taxon>
        <taxon>Dikarya</taxon>
        <taxon>Ascomycota</taxon>
        <taxon>Saccharomycotina</taxon>
        <taxon>Dipodascomycetes</taxon>
        <taxon>Dipodascales</taxon>
        <taxon>Dipodascales incertae sedis</taxon>
        <taxon>Yarrowia</taxon>
    </lineage>
</organism>